<sequence length="110" mass="12554">MAIPDEKNPEFIFNLTDSDLLIQAVQGKIDLLELAKTQLINRNRGDVIGKYTLQKIHYRIEKNPNILTTDSPTYCISIPADIDVTGAENIEPLICKDHPCEPNELFDWWS</sequence>
<name>A0A0F9SJ01_9ZZZZ</name>
<dbReference type="AlphaFoldDB" id="A0A0F9SJ01"/>
<gene>
    <name evidence="1" type="ORF">LCGC14_0845540</name>
</gene>
<proteinExistence type="predicted"/>
<evidence type="ECO:0000313" key="1">
    <source>
        <dbReference type="EMBL" id="KKN29298.1"/>
    </source>
</evidence>
<reference evidence="1" key="1">
    <citation type="journal article" date="2015" name="Nature">
        <title>Complex archaea that bridge the gap between prokaryotes and eukaryotes.</title>
        <authorList>
            <person name="Spang A."/>
            <person name="Saw J.H."/>
            <person name="Jorgensen S.L."/>
            <person name="Zaremba-Niedzwiedzka K."/>
            <person name="Martijn J."/>
            <person name="Lind A.E."/>
            <person name="van Eijk R."/>
            <person name="Schleper C."/>
            <person name="Guy L."/>
            <person name="Ettema T.J."/>
        </authorList>
    </citation>
    <scope>NUCLEOTIDE SEQUENCE</scope>
</reference>
<protein>
    <submittedName>
        <fullName evidence="1">Uncharacterized protein</fullName>
    </submittedName>
</protein>
<dbReference type="EMBL" id="LAZR01002497">
    <property type="protein sequence ID" value="KKN29298.1"/>
    <property type="molecule type" value="Genomic_DNA"/>
</dbReference>
<comment type="caution">
    <text evidence="1">The sequence shown here is derived from an EMBL/GenBank/DDBJ whole genome shotgun (WGS) entry which is preliminary data.</text>
</comment>
<accession>A0A0F9SJ01</accession>
<organism evidence="1">
    <name type="scientific">marine sediment metagenome</name>
    <dbReference type="NCBI Taxonomy" id="412755"/>
    <lineage>
        <taxon>unclassified sequences</taxon>
        <taxon>metagenomes</taxon>
        <taxon>ecological metagenomes</taxon>
    </lineage>
</organism>